<dbReference type="SMART" id="SM01111">
    <property type="entry name" value="CVNH"/>
    <property type="match status" value="2"/>
</dbReference>
<dbReference type="Proteomes" id="UP001383192">
    <property type="component" value="Unassembled WGS sequence"/>
</dbReference>
<evidence type="ECO:0000313" key="2">
    <source>
        <dbReference type="EMBL" id="KAK7039079.1"/>
    </source>
</evidence>
<dbReference type="PANTHER" id="PTHR42076">
    <property type="entry name" value="CYANOVIRIN-N HOMOLOG"/>
    <property type="match status" value="1"/>
</dbReference>
<name>A0AAW0CJ56_9AGAR</name>
<feature type="domain" description="Cyanovirin-N" evidence="1">
    <location>
        <begin position="106"/>
        <end position="204"/>
    </location>
</feature>
<comment type="caution">
    <text evidence="2">The sequence shown here is derived from an EMBL/GenBank/DDBJ whole genome shotgun (WGS) entry which is preliminary data.</text>
</comment>
<gene>
    <name evidence="2" type="ORF">VNI00_010243</name>
</gene>
<dbReference type="InterPro" id="IPR011058">
    <property type="entry name" value="Cyanovirin-N"/>
</dbReference>
<dbReference type="SUPFAM" id="SSF51322">
    <property type="entry name" value="Cyanovirin-N"/>
    <property type="match status" value="2"/>
</dbReference>
<evidence type="ECO:0000313" key="3">
    <source>
        <dbReference type="Proteomes" id="UP001383192"/>
    </source>
</evidence>
<reference evidence="2 3" key="1">
    <citation type="submission" date="2024-01" db="EMBL/GenBank/DDBJ databases">
        <title>A draft genome for a cacao thread blight-causing isolate of Paramarasmius palmivorus.</title>
        <authorList>
            <person name="Baruah I.K."/>
            <person name="Bukari Y."/>
            <person name="Amoako-Attah I."/>
            <person name="Meinhardt L.W."/>
            <person name="Bailey B.A."/>
            <person name="Cohen S.P."/>
        </authorList>
    </citation>
    <scope>NUCLEOTIDE SEQUENCE [LARGE SCALE GENOMIC DNA]</scope>
    <source>
        <strain evidence="2 3">GH-12</strain>
    </source>
</reference>
<sequence>MPFSLNSTQITLNGTILEALCETGQDRHIQSSIDLNNHLGNKDGHFDIRASGFLSGARSISLDGSILNAELQRKSGEWIDASINLDLCVENQNGKLEFVIPSDRITVSASAMHLSGSILQGLCIHSDGKLYPSEIDLNEHYANNNGRFASNDRGFYHTSKDLKVNISNEGVILRGKLRDDSGRWRSAKVDLSVCIVNMGGGFRFVYHDSLLGRDGQVAQQSQHVPVVGLVVAALQYAAGNEDWTRKALAFSANSTIVSASVLIGSLGGAAGAALAAGLAKPIAMLVQDHISGKARAETQEAIIGRYLYDTLLTMFTTGAAAHFGSHIGKLTESTFEAASPAISRAFGQWATSLAIQSISKWVASLIGKTSGSMFVRKLSDALIKGQLPKEWLQGAQGFLEEQRSFIAVGSSRNCRLYPSKL</sequence>
<dbReference type="PANTHER" id="PTHR42076:SF1">
    <property type="entry name" value="CYANOVIRIN-N DOMAIN-CONTAINING PROTEIN"/>
    <property type="match status" value="1"/>
</dbReference>
<dbReference type="EMBL" id="JAYKXP010000040">
    <property type="protein sequence ID" value="KAK7039079.1"/>
    <property type="molecule type" value="Genomic_DNA"/>
</dbReference>
<dbReference type="Gene3D" id="2.30.60.10">
    <property type="entry name" value="Cyanovirin-N"/>
    <property type="match status" value="2"/>
</dbReference>
<protein>
    <recommendedName>
        <fullName evidence="1">Cyanovirin-N domain-containing protein</fullName>
    </recommendedName>
</protein>
<dbReference type="Pfam" id="PF08881">
    <property type="entry name" value="CVNH"/>
    <property type="match status" value="2"/>
</dbReference>
<dbReference type="InterPro" id="IPR036673">
    <property type="entry name" value="Cyanovirin-N_sf"/>
</dbReference>
<keyword evidence="3" id="KW-1185">Reference proteome</keyword>
<dbReference type="AlphaFoldDB" id="A0AAW0CJ56"/>
<accession>A0AAW0CJ56</accession>
<evidence type="ECO:0000259" key="1">
    <source>
        <dbReference type="SMART" id="SM01111"/>
    </source>
</evidence>
<proteinExistence type="predicted"/>
<organism evidence="2 3">
    <name type="scientific">Paramarasmius palmivorus</name>
    <dbReference type="NCBI Taxonomy" id="297713"/>
    <lineage>
        <taxon>Eukaryota</taxon>
        <taxon>Fungi</taxon>
        <taxon>Dikarya</taxon>
        <taxon>Basidiomycota</taxon>
        <taxon>Agaricomycotina</taxon>
        <taxon>Agaricomycetes</taxon>
        <taxon>Agaricomycetidae</taxon>
        <taxon>Agaricales</taxon>
        <taxon>Marasmiineae</taxon>
        <taxon>Marasmiaceae</taxon>
        <taxon>Paramarasmius</taxon>
    </lineage>
</organism>
<feature type="domain" description="Cyanovirin-N" evidence="1">
    <location>
        <begin position="2"/>
        <end position="98"/>
    </location>
</feature>